<feature type="transmembrane region" description="Helical" evidence="1">
    <location>
        <begin position="100"/>
        <end position="118"/>
    </location>
</feature>
<dbReference type="Proteomes" id="UP001306592">
    <property type="component" value="Unassembled WGS sequence"/>
</dbReference>
<keyword evidence="1" id="KW-0472">Membrane</keyword>
<feature type="transmembrane region" description="Helical" evidence="1">
    <location>
        <begin position="12"/>
        <end position="31"/>
    </location>
</feature>
<organism evidence="2 3">
    <name type="scientific">Erwinia aphidicola</name>
    <dbReference type="NCBI Taxonomy" id="68334"/>
    <lineage>
        <taxon>Bacteria</taxon>
        <taxon>Pseudomonadati</taxon>
        <taxon>Pseudomonadota</taxon>
        <taxon>Gammaproteobacteria</taxon>
        <taxon>Enterobacterales</taxon>
        <taxon>Erwiniaceae</taxon>
        <taxon>Erwinia</taxon>
    </lineage>
</organism>
<evidence type="ECO:0000256" key="1">
    <source>
        <dbReference type="SAM" id="Phobius"/>
    </source>
</evidence>
<evidence type="ECO:0008006" key="4">
    <source>
        <dbReference type="Google" id="ProtNLM"/>
    </source>
</evidence>
<dbReference type="RefSeq" id="WP_048918602.1">
    <property type="nucleotide sequence ID" value="NZ_CAKKMT010000007.1"/>
</dbReference>
<reference evidence="2 3" key="1">
    <citation type="submission" date="2024-02" db="EMBL/GenBank/DDBJ databases">
        <title>First report Erwinia aphidicola in onion in Chile.</title>
        <authorList>
            <person name="Valenzuela M."/>
            <person name="Pena M."/>
            <person name="Dutta B."/>
        </authorList>
    </citation>
    <scope>NUCLEOTIDE SEQUENCE [LARGE SCALE GENOMIC DNA]</scope>
    <source>
        <strain evidence="2 3">QCJ3A</strain>
    </source>
</reference>
<gene>
    <name evidence="2" type="ORF">V8N49_07525</name>
</gene>
<evidence type="ECO:0000313" key="3">
    <source>
        <dbReference type="Proteomes" id="UP001306592"/>
    </source>
</evidence>
<keyword evidence="3" id="KW-1185">Reference proteome</keyword>
<feature type="transmembrane region" description="Helical" evidence="1">
    <location>
        <begin position="139"/>
        <end position="160"/>
    </location>
</feature>
<comment type="caution">
    <text evidence="2">The sequence shown here is derived from an EMBL/GenBank/DDBJ whole genome shotgun (WGS) entry which is preliminary data.</text>
</comment>
<evidence type="ECO:0000313" key="2">
    <source>
        <dbReference type="EMBL" id="MEI2681517.1"/>
    </source>
</evidence>
<protein>
    <recommendedName>
        <fullName evidence="4">Transporter</fullName>
    </recommendedName>
</protein>
<keyword evidence="1" id="KW-1133">Transmembrane helix</keyword>
<proteinExistence type="predicted"/>
<name>A0ABU8DEV7_ERWAP</name>
<accession>A0ABU8DEV7</accession>
<keyword evidence="1" id="KW-0812">Transmembrane</keyword>
<sequence length="223" mass="25420">MSADLRIIINKTLSFIGLAAFLSLMMGLIFIDVVWMNNAVHEASFTECAQEIMLGLMALLFFWRAWRSPAERSMMVLAGGFFCCMLIREMDFLFDEWRHGSWFWFALAVALSCLAIALRKPATLISGLAAFMRHPAWNMMTAGMITILVFSRLFGMHELWQHLMLDGYNRTVKNMAEEGSELLGYSLCLFATFSYLWQRAGHAVEQEDRSASTIRLARTSSAR</sequence>
<feature type="transmembrane region" description="Helical" evidence="1">
    <location>
        <begin position="43"/>
        <end position="63"/>
    </location>
</feature>
<dbReference type="EMBL" id="JBANEI010000003">
    <property type="protein sequence ID" value="MEI2681517.1"/>
    <property type="molecule type" value="Genomic_DNA"/>
</dbReference>